<dbReference type="PANTHER" id="PTHR35174">
    <property type="entry name" value="BLL7171 PROTEIN-RELATED"/>
    <property type="match status" value="1"/>
</dbReference>
<dbReference type="InterPro" id="IPR005545">
    <property type="entry name" value="YCII"/>
</dbReference>
<name>A0A5A7SAX4_9NOCA</name>
<dbReference type="SUPFAM" id="SSF54909">
    <property type="entry name" value="Dimeric alpha+beta barrel"/>
    <property type="match status" value="1"/>
</dbReference>
<accession>A0A5A7SAX4</accession>
<evidence type="ECO:0000313" key="4">
    <source>
        <dbReference type="Proteomes" id="UP000322244"/>
    </source>
</evidence>
<evidence type="ECO:0000259" key="2">
    <source>
        <dbReference type="Pfam" id="PF03795"/>
    </source>
</evidence>
<keyword evidence="4" id="KW-1185">Reference proteome</keyword>
<evidence type="ECO:0000256" key="1">
    <source>
        <dbReference type="ARBA" id="ARBA00007689"/>
    </source>
</evidence>
<sequence>MKYMMLIYSNAESWAALSHDERIALGRGHAALKKELEDAGKYAGGHGLSDPRETTTVRVRAGAIATTDGPYIESKEHLAGFYVVECADVDEATAIAARIPDAAVNFVEVRPVLDPPEIPAQ</sequence>
<dbReference type="PANTHER" id="PTHR35174:SF3">
    <property type="entry name" value="BLL7171 PROTEIN"/>
    <property type="match status" value="1"/>
</dbReference>
<dbReference type="Gene3D" id="3.30.70.1060">
    <property type="entry name" value="Dimeric alpha+beta barrel"/>
    <property type="match status" value="1"/>
</dbReference>
<gene>
    <name evidence="3" type="ORF">FOY51_12115</name>
</gene>
<comment type="similarity">
    <text evidence="1">Belongs to the YciI family.</text>
</comment>
<protein>
    <submittedName>
        <fullName evidence="3">YciI family protein</fullName>
    </submittedName>
</protein>
<feature type="domain" description="YCII-related" evidence="2">
    <location>
        <begin position="1"/>
        <end position="114"/>
    </location>
</feature>
<evidence type="ECO:0000313" key="3">
    <source>
        <dbReference type="EMBL" id="KAA0022449.1"/>
    </source>
</evidence>
<dbReference type="AlphaFoldDB" id="A0A5A7SAX4"/>
<dbReference type="InterPro" id="IPR011008">
    <property type="entry name" value="Dimeric_a/b-barrel"/>
</dbReference>
<comment type="caution">
    <text evidence="3">The sequence shown here is derived from an EMBL/GenBank/DDBJ whole genome shotgun (WGS) entry which is preliminary data.</text>
</comment>
<dbReference type="Pfam" id="PF03795">
    <property type="entry name" value="YCII"/>
    <property type="match status" value="1"/>
</dbReference>
<dbReference type="Proteomes" id="UP000322244">
    <property type="component" value="Unassembled WGS sequence"/>
</dbReference>
<reference evidence="3 4" key="1">
    <citation type="submission" date="2019-07" db="EMBL/GenBank/DDBJ databases">
        <title>Rhodococcus cavernicolus sp. nov., isolated from a cave.</title>
        <authorList>
            <person name="Lee S.D."/>
        </authorList>
    </citation>
    <scope>NUCLEOTIDE SEQUENCE [LARGE SCALE GENOMIC DNA]</scope>
    <source>
        <strain evidence="3 4">C1-24</strain>
    </source>
</reference>
<dbReference type="EMBL" id="VLNY01000005">
    <property type="protein sequence ID" value="KAA0022449.1"/>
    <property type="molecule type" value="Genomic_DNA"/>
</dbReference>
<dbReference type="OrthoDB" id="668782at2"/>
<organism evidence="3 4">
    <name type="scientific">Antrihabitans cavernicola</name>
    <dbReference type="NCBI Taxonomy" id="2495913"/>
    <lineage>
        <taxon>Bacteria</taxon>
        <taxon>Bacillati</taxon>
        <taxon>Actinomycetota</taxon>
        <taxon>Actinomycetes</taxon>
        <taxon>Mycobacteriales</taxon>
        <taxon>Nocardiaceae</taxon>
        <taxon>Antrihabitans</taxon>
    </lineage>
</organism>
<proteinExistence type="inferred from homology"/>